<evidence type="ECO:0000259" key="3">
    <source>
        <dbReference type="Pfam" id="PF00294"/>
    </source>
</evidence>
<keyword evidence="6" id="KW-1185">Reference proteome</keyword>
<proteinExistence type="predicted"/>
<feature type="domain" description="Cytidyltransferase-like" evidence="4">
    <location>
        <begin position="30"/>
        <end position="156"/>
    </location>
</feature>
<dbReference type="Gene3D" id="3.40.1190.20">
    <property type="match status" value="1"/>
</dbReference>
<dbReference type="InterPro" id="IPR004821">
    <property type="entry name" value="Cyt_trans-like"/>
</dbReference>
<dbReference type="GO" id="GO:0033786">
    <property type="term" value="F:heptose-1-phosphate adenylyltransferase activity"/>
    <property type="evidence" value="ECO:0007669"/>
    <property type="project" value="TreeGrafter"/>
</dbReference>
<dbReference type="Proteomes" id="UP000069241">
    <property type="component" value="Chromosome"/>
</dbReference>
<protein>
    <submittedName>
        <fullName evidence="5">Cytidyltransferase</fullName>
    </submittedName>
</protein>
<dbReference type="RefSeq" id="WP_062254169.1">
    <property type="nucleotide sequence ID" value="NZ_CP014229.1"/>
</dbReference>
<feature type="domain" description="Carbohydrate kinase PfkB" evidence="3">
    <location>
        <begin position="402"/>
        <end position="486"/>
    </location>
</feature>
<evidence type="ECO:0000256" key="2">
    <source>
        <dbReference type="ARBA" id="ARBA00023277"/>
    </source>
</evidence>
<dbReference type="SUPFAM" id="SSF53613">
    <property type="entry name" value="Ribokinase-like"/>
    <property type="match status" value="1"/>
</dbReference>
<dbReference type="KEGG" id="dfi:AXF13_13990"/>
<reference evidence="6" key="1">
    <citation type="submission" date="2016-02" db="EMBL/GenBank/DDBJ databases">
        <authorList>
            <person name="Holder M.E."/>
            <person name="Ajami N.J."/>
            <person name="Petrosino J.F."/>
        </authorList>
    </citation>
    <scope>NUCLEOTIDE SEQUENCE [LARGE SCALE GENOMIC DNA]</scope>
    <source>
        <strain evidence="6">CCUG 45958</strain>
    </source>
</reference>
<dbReference type="PANTHER" id="PTHR46969">
    <property type="entry name" value="BIFUNCTIONAL PROTEIN HLDE"/>
    <property type="match status" value="1"/>
</dbReference>
<name>A0A109W4Y6_9BACT</name>
<accession>A0A109W4Y6</accession>
<dbReference type="Gene3D" id="3.40.50.620">
    <property type="entry name" value="HUPs"/>
    <property type="match status" value="1"/>
</dbReference>
<dbReference type="NCBIfam" id="TIGR00125">
    <property type="entry name" value="cyt_tran_rel"/>
    <property type="match status" value="1"/>
</dbReference>
<dbReference type="AlphaFoldDB" id="A0A109W4Y6"/>
<sequence length="505" mass="55343">MSPNAKISSLELLATRLAELRELGKRIILCHGVFDLLHIGHIRYLRQAKDLGDVLVVTLTPDRFVDKGPHRPAFSETLRAEALASLDCVDFVAVNMWSTAEETLRLLRPNIYAKGAEFKNLEDTTGKIQREAAVAEAAGVEIVFVEDIVFSSSTLINRYFSTFSTDCRDYLELLRKRFSIADIQDSLSSFGGITALVVGDTILDEYVYCSGLGASSKDPVLALLCKSRELYAGGAAAVANHVAQHVERVIFCTVVGDDGKEDFIRSHLAPNVEMHAVVRPTTPTLRKERMVEGYSLQKLLELYHMDRTPLSEAQEKELAERVKTAMSRAEMVIAADFGHGCITESLVSTLCAGPLFLAVNTQANAGNRGYHTIGRYGRADFVSLASHEITLQYRNSNMHLREMMEDLAARLHVRQLVVTEGRNGCAALSEKGFIRAPSFTSSVVDRVGAGDALFSVAALAAYRNLPLELIPFLGNIAGSLAVEIVGNARAVSNTAMQRYLTALMK</sequence>
<dbReference type="PANTHER" id="PTHR46969:SF1">
    <property type="entry name" value="BIFUNCTIONAL PROTEIN HLDE"/>
    <property type="match status" value="1"/>
</dbReference>
<evidence type="ECO:0000256" key="1">
    <source>
        <dbReference type="ARBA" id="ARBA00023268"/>
    </source>
</evidence>
<evidence type="ECO:0000313" key="5">
    <source>
        <dbReference type="EMBL" id="AMD91145.1"/>
    </source>
</evidence>
<dbReference type="STRING" id="44742.AXF13_13990"/>
<dbReference type="GO" id="GO:0005829">
    <property type="term" value="C:cytosol"/>
    <property type="evidence" value="ECO:0007669"/>
    <property type="project" value="TreeGrafter"/>
</dbReference>
<keyword evidence="2" id="KW-0119">Carbohydrate metabolism</keyword>
<dbReference type="Pfam" id="PF01467">
    <property type="entry name" value="CTP_transf_like"/>
    <property type="match status" value="1"/>
</dbReference>
<dbReference type="Pfam" id="PF00294">
    <property type="entry name" value="PfkB"/>
    <property type="match status" value="1"/>
</dbReference>
<keyword evidence="1" id="KW-0511">Multifunctional enzyme</keyword>
<evidence type="ECO:0000259" key="4">
    <source>
        <dbReference type="Pfam" id="PF01467"/>
    </source>
</evidence>
<dbReference type="InterPro" id="IPR014729">
    <property type="entry name" value="Rossmann-like_a/b/a_fold"/>
</dbReference>
<dbReference type="SUPFAM" id="SSF52374">
    <property type="entry name" value="Nucleotidylyl transferase"/>
    <property type="match status" value="1"/>
</dbReference>
<evidence type="ECO:0000313" key="6">
    <source>
        <dbReference type="Proteomes" id="UP000069241"/>
    </source>
</evidence>
<dbReference type="GO" id="GO:0033785">
    <property type="term" value="F:heptose 7-phosphate kinase activity"/>
    <property type="evidence" value="ECO:0007669"/>
    <property type="project" value="TreeGrafter"/>
</dbReference>
<organism evidence="5 6">
    <name type="scientific">Desulfovibrio fairfieldensis</name>
    <dbReference type="NCBI Taxonomy" id="44742"/>
    <lineage>
        <taxon>Bacteria</taxon>
        <taxon>Pseudomonadati</taxon>
        <taxon>Thermodesulfobacteriota</taxon>
        <taxon>Desulfovibrionia</taxon>
        <taxon>Desulfovibrionales</taxon>
        <taxon>Desulfovibrionaceae</taxon>
        <taxon>Desulfovibrio</taxon>
    </lineage>
</organism>
<dbReference type="InterPro" id="IPR011611">
    <property type="entry name" value="PfkB_dom"/>
</dbReference>
<dbReference type="EMBL" id="CP014229">
    <property type="protein sequence ID" value="AMD91145.1"/>
    <property type="molecule type" value="Genomic_DNA"/>
</dbReference>
<gene>
    <name evidence="5" type="ORF">AXF13_13990</name>
</gene>
<keyword evidence="5" id="KW-0808">Transferase</keyword>
<dbReference type="InterPro" id="IPR029056">
    <property type="entry name" value="Ribokinase-like"/>
</dbReference>